<dbReference type="PANTHER" id="PTHR48111">
    <property type="entry name" value="REGULATOR OF RPOS"/>
    <property type="match status" value="1"/>
</dbReference>
<dbReference type="GO" id="GO:0000156">
    <property type="term" value="F:phosphorelay response regulator activity"/>
    <property type="evidence" value="ECO:0007669"/>
    <property type="project" value="TreeGrafter"/>
</dbReference>
<dbReference type="SUPFAM" id="SSF52172">
    <property type="entry name" value="CheY-like"/>
    <property type="match status" value="1"/>
</dbReference>
<dbReference type="InterPro" id="IPR011990">
    <property type="entry name" value="TPR-like_helical_dom_sf"/>
</dbReference>
<evidence type="ECO:0000313" key="10">
    <source>
        <dbReference type="Proteomes" id="UP000279384"/>
    </source>
</evidence>
<dbReference type="InterPro" id="IPR039420">
    <property type="entry name" value="WalR-like"/>
</dbReference>
<dbReference type="PROSITE" id="PS50005">
    <property type="entry name" value="TPR"/>
    <property type="match status" value="1"/>
</dbReference>
<keyword evidence="2" id="KW-0902">Two-component regulatory system</keyword>
<evidence type="ECO:0000256" key="6">
    <source>
        <dbReference type="PROSITE-ProRule" id="PRU00169"/>
    </source>
</evidence>
<dbReference type="SUPFAM" id="SSF48452">
    <property type="entry name" value="TPR-like"/>
    <property type="match status" value="1"/>
</dbReference>
<organism evidence="9 10">
    <name type="scientific">Vogesella indigofera</name>
    <name type="common">Pseudomonas indigofera</name>
    <dbReference type="NCBI Taxonomy" id="45465"/>
    <lineage>
        <taxon>Bacteria</taxon>
        <taxon>Pseudomonadati</taxon>
        <taxon>Pseudomonadota</taxon>
        <taxon>Betaproteobacteria</taxon>
        <taxon>Neisseriales</taxon>
        <taxon>Chromobacteriaceae</taxon>
        <taxon>Vogesella</taxon>
    </lineage>
</organism>
<evidence type="ECO:0000256" key="3">
    <source>
        <dbReference type="ARBA" id="ARBA00023015"/>
    </source>
</evidence>
<evidence type="ECO:0000313" key="9">
    <source>
        <dbReference type="EMBL" id="RKQ57207.1"/>
    </source>
</evidence>
<reference evidence="9 10" key="1">
    <citation type="submission" date="2018-10" db="EMBL/GenBank/DDBJ databases">
        <title>Genomic Encyclopedia of Type Strains, Phase IV (KMG-IV): sequencing the most valuable type-strain genomes for metagenomic binning, comparative biology and taxonomic classification.</title>
        <authorList>
            <person name="Goeker M."/>
        </authorList>
    </citation>
    <scope>NUCLEOTIDE SEQUENCE [LARGE SCALE GENOMIC DNA]</scope>
    <source>
        <strain evidence="9 10">DSM 3303</strain>
    </source>
</reference>
<keyword evidence="4" id="KW-0238">DNA-binding</keyword>
<keyword evidence="7" id="KW-0802">TPR repeat</keyword>
<dbReference type="SMART" id="SM00028">
    <property type="entry name" value="TPR"/>
    <property type="match status" value="3"/>
</dbReference>
<evidence type="ECO:0000259" key="8">
    <source>
        <dbReference type="PROSITE" id="PS50110"/>
    </source>
</evidence>
<evidence type="ECO:0000256" key="4">
    <source>
        <dbReference type="ARBA" id="ARBA00023125"/>
    </source>
</evidence>
<dbReference type="RefSeq" id="WP_245961146.1">
    <property type="nucleotide sequence ID" value="NZ_RBID01000016.1"/>
</dbReference>
<dbReference type="PROSITE" id="PS50110">
    <property type="entry name" value="RESPONSE_REGULATORY"/>
    <property type="match status" value="1"/>
</dbReference>
<dbReference type="Gene3D" id="3.40.50.2300">
    <property type="match status" value="1"/>
</dbReference>
<dbReference type="InterPro" id="IPR011006">
    <property type="entry name" value="CheY-like_superfamily"/>
</dbReference>
<keyword evidence="1 6" id="KW-0597">Phosphoprotein</keyword>
<protein>
    <submittedName>
        <fullName evidence="9">Response regulator receiver domain-containing protein</fullName>
    </submittedName>
</protein>
<proteinExistence type="predicted"/>
<feature type="domain" description="Response regulatory" evidence="8">
    <location>
        <begin position="9"/>
        <end position="128"/>
    </location>
</feature>
<keyword evidence="3" id="KW-0805">Transcription regulation</keyword>
<evidence type="ECO:0000256" key="5">
    <source>
        <dbReference type="ARBA" id="ARBA00023163"/>
    </source>
</evidence>
<dbReference type="GO" id="GO:0032993">
    <property type="term" value="C:protein-DNA complex"/>
    <property type="evidence" value="ECO:0007669"/>
    <property type="project" value="TreeGrafter"/>
</dbReference>
<dbReference type="InterPro" id="IPR001789">
    <property type="entry name" value="Sig_transdc_resp-reg_receiver"/>
</dbReference>
<dbReference type="SMART" id="SM00448">
    <property type="entry name" value="REC"/>
    <property type="match status" value="1"/>
</dbReference>
<dbReference type="GO" id="GO:0006355">
    <property type="term" value="P:regulation of DNA-templated transcription"/>
    <property type="evidence" value="ECO:0007669"/>
    <property type="project" value="TreeGrafter"/>
</dbReference>
<feature type="repeat" description="TPR" evidence="7">
    <location>
        <begin position="234"/>
        <end position="267"/>
    </location>
</feature>
<dbReference type="Pfam" id="PF00072">
    <property type="entry name" value="Response_reg"/>
    <property type="match status" value="1"/>
</dbReference>
<dbReference type="EMBL" id="RBID01000016">
    <property type="protein sequence ID" value="RKQ57207.1"/>
    <property type="molecule type" value="Genomic_DNA"/>
</dbReference>
<dbReference type="Pfam" id="PF13181">
    <property type="entry name" value="TPR_8"/>
    <property type="match status" value="1"/>
</dbReference>
<comment type="caution">
    <text evidence="9">The sequence shown here is derived from an EMBL/GenBank/DDBJ whole genome shotgun (WGS) entry which is preliminary data.</text>
</comment>
<dbReference type="AlphaFoldDB" id="A0A495B8D6"/>
<accession>A0A495B8D6</accession>
<feature type="modified residue" description="4-aspartylphosphate" evidence="6">
    <location>
        <position position="59"/>
    </location>
</feature>
<dbReference type="InterPro" id="IPR019734">
    <property type="entry name" value="TPR_rpt"/>
</dbReference>
<evidence type="ECO:0000256" key="1">
    <source>
        <dbReference type="ARBA" id="ARBA00022553"/>
    </source>
</evidence>
<name>A0A495B8D6_VOGIN</name>
<dbReference type="Gene3D" id="1.25.40.10">
    <property type="entry name" value="Tetratricopeptide repeat domain"/>
    <property type="match status" value="2"/>
</dbReference>
<sequence>MNTFDESTTVLIIEDSHTVRQSLRAMLAQVGIARSEAAVNAADGLQRIRRKQFDVVLCDYNLGDGMSGQELLELLRRSNAYPLTSVWIMITGERKYERVVAAAEVAPDDYILKPFSSQTLFDRLRLALQRKLFLRPAHLKLLAGEVSQALLILRQLESIAENNVQVMDVLRLMAETYMLNDQFSEARQVYEKILAMKAIPWAKMGMVRILKEQDDIEQSTVILNEIIADAPNYTDAYDALAQNLTHGGQFQEALSILEKAVALSPRNFQRLCACGETALNVGDPLKAATYLEKAVLIGRNNSAFGPGVMVDLLQAYSEGEQLEKMDRLSQELGGLLKGEADQFLLLVCRALSTLGRKRYTDAMALLRQAAAFLLLPQTGWRDATRFIEAVARLPQDIDGYCAGEWLQQLALRFVKNHQDVTLMTALSRDNQVMIAAIEAAHTTLQAANDQAVAMAKSGQKQQAALMLYGVATQTRNDRLGMNACSLLLQDSAPESLDKVLQLMKWLPQDHERVQGFNAILSKREILSEG</sequence>
<dbReference type="GO" id="GO:0005829">
    <property type="term" value="C:cytosol"/>
    <property type="evidence" value="ECO:0007669"/>
    <property type="project" value="TreeGrafter"/>
</dbReference>
<dbReference type="Proteomes" id="UP000279384">
    <property type="component" value="Unassembled WGS sequence"/>
</dbReference>
<dbReference type="GO" id="GO:0000976">
    <property type="term" value="F:transcription cis-regulatory region binding"/>
    <property type="evidence" value="ECO:0007669"/>
    <property type="project" value="TreeGrafter"/>
</dbReference>
<keyword evidence="5" id="KW-0804">Transcription</keyword>
<evidence type="ECO:0000256" key="2">
    <source>
        <dbReference type="ARBA" id="ARBA00023012"/>
    </source>
</evidence>
<evidence type="ECO:0000256" key="7">
    <source>
        <dbReference type="PROSITE-ProRule" id="PRU00339"/>
    </source>
</evidence>
<dbReference type="PANTHER" id="PTHR48111:SF1">
    <property type="entry name" value="TWO-COMPONENT RESPONSE REGULATOR ORR33"/>
    <property type="match status" value="1"/>
</dbReference>
<gene>
    <name evidence="9" type="ORF">C8E02_2667</name>
</gene>